<evidence type="ECO:0000313" key="2">
    <source>
        <dbReference type="Proteomes" id="UP000187609"/>
    </source>
</evidence>
<organism evidence="1 2">
    <name type="scientific">Nicotiana attenuata</name>
    <name type="common">Coyote tobacco</name>
    <dbReference type="NCBI Taxonomy" id="49451"/>
    <lineage>
        <taxon>Eukaryota</taxon>
        <taxon>Viridiplantae</taxon>
        <taxon>Streptophyta</taxon>
        <taxon>Embryophyta</taxon>
        <taxon>Tracheophyta</taxon>
        <taxon>Spermatophyta</taxon>
        <taxon>Magnoliopsida</taxon>
        <taxon>eudicotyledons</taxon>
        <taxon>Gunneridae</taxon>
        <taxon>Pentapetalae</taxon>
        <taxon>asterids</taxon>
        <taxon>lamiids</taxon>
        <taxon>Solanales</taxon>
        <taxon>Solanaceae</taxon>
        <taxon>Nicotianoideae</taxon>
        <taxon>Nicotianeae</taxon>
        <taxon>Nicotiana</taxon>
    </lineage>
</organism>
<dbReference type="PANTHER" id="PTHR33593">
    <property type="entry name" value="DUF1442 FAMILY PROTEIN"/>
    <property type="match status" value="1"/>
</dbReference>
<dbReference type="Proteomes" id="UP000187609">
    <property type="component" value="Unassembled WGS sequence"/>
</dbReference>
<dbReference type="PANTHER" id="PTHR33593:SF14">
    <property type="entry name" value="DUF1442 FAMILY PROTEIN"/>
    <property type="match status" value="1"/>
</dbReference>
<protein>
    <recommendedName>
        <fullName evidence="3">DUF1442 domain-containing protein</fullName>
    </recommendedName>
</protein>
<evidence type="ECO:0008006" key="3">
    <source>
        <dbReference type="Google" id="ProtNLM"/>
    </source>
</evidence>
<comment type="caution">
    <text evidence="1">The sequence shown here is derived from an EMBL/GenBank/DDBJ whole genome shotgun (WGS) entry which is preliminary data.</text>
</comment>
<dbReference type="AlphaFoldDB" id="A0A1J6IY57"/>
<dbReference type="SMR" id="A0A1J6IY57"/>
<sequence length="224" mass="24689">MKMVWSPEKASKAYLDTVKSCELLQESNEAELISAMAAGWDAQMIVETWSRRGDDITSTSMGLSIASKHTGGKHICIVPDENSKTDYISAMQKTTGMSPEVVVGEPEEAMERLTGIDFLVVECEKNDFSRMLKVAELSHRGAVLVCKNVSSRIVSDFRWKSVLDGKSRIVRSVFLPVGKGLDIAHVGAAGSGTGEGKRGTGEKMVKKWIRRFDRESGEEFVIRK</sequence>
<gene>
    <name evidence="1" type="ORF">A4A49_27352</name>
</gene>
<dbReference type="KEGG" id="nau:109226376"/>
<proteinExistence type="predicted"/>
<dbReference type="InterPro" id="IPR009902">
    <property type="entry name" value="DUF1442"/>
</dbReference>
<reference evidence="1" key="1">
    <citation type="submission" date="2016-11" db="EMBL/GenBank/DDBJ databases">
        <title>The genome of Nicotiana attenuata.</title>
        <authorList>
            <person name="Xu S."/>
            <person name="Brockmoeller T."/>
            <person name="Gaquerel E."/>
            <person name="Navarro A."/>
            <person name="Kuhl H."/>
            <person name="Gase K."/>
            <person name="Ling Z."/>
            <person name="Zhou W."/>
            <person name="Kreitzer C."/>
            <person name="Stanke M."/>
            <person name="Tang H."/>
            <person name="Lyons E."/>
            <person name="Pandey P."/>
            <person name="Pandey S.P."/>
            <person name="Timmermann B."/>
            <person name="Baldwin I.T."/>
        </authorList>
    </citation>
    <scope>NUCLEOTIDE SEQUENCE [LARGE SCALE GENOMIC DNA]</scope>
    <source>
        <strain evidence="1">UT</strain>
    </source>
</reference>
<evidence type="ECO:0000313" key="1">
    <source>
        <dbReference type="EMBL" id="OIT03699.1"/>
    </source>
</evidence>
<dbReference type="Pfam" id="PF07279">
    <property type="entry name" value="DUF1442"/>
    <property type="match status" value="1"/>
</dbReference>
<dbReference type="EMBL" id="MJEQ01037187">
    <property type="protein sequence ID" value="OIT03699.1"/>
    <property type="molecule type" value="Genomic_DNA"/>
</dbReference>
<dbReference type="OMA" id="NANCISR"/>
<dbReference type="Gramene" id="OIT03699">
    <property type="protein sequence ID" value="OIT03699"/>
    <property type="gene ID" value="A4A49_27352"/>
</dbReference>
<accession>A0A1J6IY57</accession>
<dbReference type="STRING" id="49451.A0A1J6IY57"/>
<keyword evidence="2" id="KW-1185">Reference proteome</keyword>
<dbReference type="OrthoDB" id="685237at2759"/>
<name>A0A1J6IY57_NICAT</name>